<feature type="region of interest" description="Disordered" evidence="1">
    <location>
        <begin position="457"/>
        <end position="532"/>
    </location>
</feature>
<sequence>MAAAAGHADSNMPGSPKRPVPPPVPVQRADEDALTFLERLQQYTETNATELRTWEKENAARREAIRLQQEAEQAARQQAAADSAAAARQQQQQLEARQTQARFQAAMNLLNEEAAYGRVLRQQHFRATEEQEEPTEDERNRETTAVLIENLLYTCNWQQRELLAMLQVLIRHEGNFKAMDQHITALQADTGMLQAADSQQQAINDRLQDSVDAGMARLSAVESTGGAVTDSSPALAAQAKQLDERINHIVASLGDISKFAGTSTVSSRLKTLSEQVQQRAAAKEWKMPNFKIEKFDDYHKTGPLQWWMVFNAEADVHHTPPLRQMDALYLQLIGRAQAFMTHMAITLECTIATLHTKIVWEEFEKKWKTRFMVNKDKRHALNKIFRIFQGQQPLREWLTEWQRLVTTPELNLSFDSIRGEFFARSCDALTAALGSEFEYKNFDDMIAKARELVQGNRRAANEPHQQPGYVEKGKGQRTPQVAAVQQGTSEDHAAASTSSDGDVVAAIPPRHTKPRGGKKAKEASASPKKCSNYSRNGDVVCGATAPNTSPAPASTRTRRMSNVLARETEPRGKCRDNTSQSAGVGCLASSLSHIRGHHGSRKFSR</sequence>
<evidence type="ECO:0000313" key="3">
    <source>
        <dbReference type="Proteomes" id="UP000265515"/>
    </source>
</evidence>
<dbReference type="AlphaFoldDB" id="A0A388JZX8"/>
<proteinExistence type="predicted"/>
<reference evidence="2 3" key="1">
    <citation type="journal article" date="2018" name="Cell">
        <title>The Chara Genome: Secondary Complexity and Implications for Plant Terrestrialization.</title>
        <authorList>
            <person name="Nishiyama T."/>
            <person name="Sakayama H."/>
            <person name="Vries J.D."/>
            <person name="Buschmann H."/>
            <person name="Saint-Marcoux D."/>
            <person name="Ullrich K.K."/>
            <person name="Haas F.B."/>
            <person name="Vanderstraeten L."/>
            <person name="Becker D."/>
            <person name="Lang D."/>
            <person name="Vosolsobe S."/>
            <person name="Rombauts S."/>
            <person name="Wilhelmsson P.K.I."/>
            <person name="Janitza P."/>
            <person name="Kern R."/>
            <person name="Heyl A."/>
            <person name="Rumpler F."/>
            <person name="Villalobos L.I.A.C."/>
            <person name="Clay J.M."/>
            <person name="Skokan R."/>
            <person name="Toyoda A."/>
            <person name="Suzuki Y."/>
            <person name="Kagoshima H."/>
            <person name="Schijlen E."/>
            <person name="Tajeshwar N."/>
            <person name="Catarino B."/>
            <person name="Hetherington A.J."/>
            <person name="Saltykova A."/>
            <person name="Bonnot C."/>
            <person name="Breuninger H."/>
            <person name="Symeonidi A."/>
            <person name="Radhakrishnan G.V."/>
            <person name="Van Nieuwerburgh F."/>
            <person name="Deforce D."/>
            <person name="Chang C."/>
            <person name="Karol K.G."/>
            <person name="Hedrich R."/>
            <person name="Ulvskov P."/>
            <person name="Glockner G."/>
            <person name="Delwiche C.F."/>
            <person name="Petrasek J."/>
            <person name="Van de Peer Y."/>
            <person name="Friml J."/>
            <person name="Beilby M."/>
            <person name="Dolan L."/>
            <person name="Kohara Y."/>
            <person name="Sugano S."/>
            <person name="Fujiyama A."/>
            <person name="Delaux P.-M."/>
            <person name="Quint M."/>
            <person name="TheiBen G."/>
            <person name="Hagemann M."/>
            <person name="Harholt J."/>
            <person name="Dunand C."/>
            <person name="Zachgo S."/>
            <person name="Langdale J."/>
            <person name="Maumus F."/>
            <person name="Straeten D.V.D."/>
            <person name="Gould S.B."/>
            <person name="Rensing S.A."/>
        </authorList>
    </citation>
    <scope>NUCLEOTIDE SEQUENCE [LARGE SCALE GENOMIC DNA]</scope>
    <source>
        <strain evidence="2 3">S276</strain>
    </source>
</reference>
<feature type="compositionally biased region" description="Pro residues" evidence="1">
    <location>
        <begin position="16"/>
        <end position="25"/>
    </location>
</feature>
<dbReference type="EMBL" id="BFEA01000037">
    <property type="protein sequence ID" value="GBG63253.1"/>
    <property type="molecule type" value="Genomic_DNA"/>
</dbReference>
<feature type="region of interest" description="Disordered" evidence="1">
    <location>
        <begin position="1"/>
        <end position="30"/>
    </location>
</feature>
<feature type="region of interest" description="Disordered" evidence="1">
    <location>
        <begin position="73"/>
        <end position="93"/>
    </location>
</feature>
<evidence type="ECO:0000313" key="2">
    <source>
        <dbReference type="EMBL" id="GBG63253.1"/>
    </source>
</evidence>
<keyword evidence="3" id="KW-1185">Reference proteome</keyword>
<comment type="caution">
    <text evidence="2">The sequence shown here is derived from an EMBL/GenBank/DDBJ whole genome shotgun (WGS) entry which is preliminary data.</text>
</comment>
<dbReference type="Gramene" id="GBG63253">
    <property type="protein sequence ID" value="GBG63253"/>
    <property type="gene ID" value="CBR_g37339"/>
</dbReference>
<protein>
    <submittedName>
        <fullName evidence="2">Uncharacterized protein</fullName>
    </submittedName>
</protein>
<gene>
    <name evidence="2" type="ORF">CBR_g37339</name>
</gene>
<name>A0A388JZX8_CHABU</name>
<evidence type="ECO:0000256" key="1">
    <source>
        <dbReference type="SAM" id="MobiDB-lite"/>
    </source>
</evidence>
<dbReference type="Proteomes" id="UP000265515">
    <property type="component" value="Unassembled WGS sequence"/>
</dbReference>
<organism evidence="2 3">
    <name type="scientific">Chara braunii</name>
    <name type="common">Braun's stonewort</name>
    <dbReference type="NCBI Taxonomy" id="69332"/>
    <lineage>
        <taxon>Eukaryota</taxon>
        <taxon>Viridiplantae</taxon>
        <taxon>Streptophyta</taxon>
        <taxon>Charophyceae</taxon>
        <taxon>Charales</taxon>
        <taxon>Characeae</taxon>
        <taxon>Chara</taxon>
    </lineage>
</organism>
<accession>A0A388JZX8</accession>
<feature type="compositionally biased region" description="Polar residues" evidence="1">
    <location>
        <begin position="477"/>
        <end position="488"/>
    </location>
</feature>